<dbReference type="SMR" id="A0A3Q7J8T0"/>
<dbReference type="InterPro" id="IPR011333">
    <property type="entry name" value="SKP1/BTB/POZ_sf"/>
</dbReference>
<accession>A0A3Q7J8T0</accession>
<dbReference type="InterPro" id="IPR016072">
    <property type="entry name" value="Skp1_comp_dimer"/>
</dbReference>
<sequence>MNEFKDKEFKLEESIGMSPLCNIDAKNYVKMVEYWKKYSEEGVSKEVLMDFDNNFVKEMLDVLCQEVVDRIKGKTLDKIRKEFCIKNDFTPEDQEENR</sequence>
<dbReference type="Gramene" id="Solyc12g039215.1.1">
    <property type="protein sequence ID" value="Solyc12g039215.1.1"/>
    <property type="gene ID" value="Solyc12g039215.1"/>
</dbReference>
<comment type="pathway">
    <text evidence="1">Protein modification; protein ubiquitination.</text>
</comment>
<dbReference type="InterPro" id="IPR036296">
    <property type="entry name" value="SKP1-like_dim_sf"/>
</dbReference>
<evidence type="ECO:0000259" key="2">
    <source>
        <dbReference type="Pfam" id="PF01466"/>
    </source>
</evidence>
<organism evidence="3">
    <name type="scientific">Solanum lycopersicum</name>
    <name type="common">Tomato</name>
    <name type="synonym">Lycopersicon esculentum</name>
    <dbReference type="NCBI Taxonomy" id="4081"/>
    <lineage>
        <taxon>Eukaryota</taxon>
        <taxon>Viridiplantae</taxon>
        <taxon>Streptophyta</taxon>
        <taxon>Embryophyta</taxon>
        <taxon>Tracheophyta</taxon>
        <taxon>Spermatophyta</taxon>
        <taxon>Magnoliopsida</taxon>
        <taxon>eudicotyledons</taxon>
        <taxon>Gunneridae</taxon>
        <taxon>Pentapetalae</taxon>
        <taxon>asterids</taxon>
        <taxon>lamiids</taxon>
        <taxon>Solanales</taxon>
        <taxon>Solanaceae</taxon>
        <taxon>Solanoideae</taxon>
        <taxon>Solaneae</taxon>
        <taxon>Solanum</taxon>
        <taxon>Solanum subgen. Lycopersicon</taxon>
    </lineage>
</organism>
<reference evidence="3" key="1">
    <citation type="journal article" date="2012" name="Nature">
        <title>The tomato genome sequence provides insights into fleshy fruit evolution.</title>
        <authorList>
            <consortium name="Tomato Genome Consortium"/>
        </authorList>
    </citation>
    <scope>NUCLEOTIDE SEQUENCE [LARGE SCALE GENOMIC DNA]</scope>
    <source>
        <strain evidence="3">cv. Heinz 1706</strain>
    </source>
</reference>
<keyword evidence="4" id="KW-1185">Reference proteome</keyword>
<name>A0A3Q7J8T0_SOLLC</name>
<dbReference type="EnsemblPlants" id="Solyc12g039215.1.1">
    <property type="protein sequence ID" value="Solyc12g039215.1.1"/>
    <property type="gene ID" value="Solyc12g039215.1"/>
</dbReference>
<evidence type="ECO:0000256" key="1">
    <source>
        <dbReference type="ARBA" id="ARBA00004906"/>
    </source>
</evidence>
<dbReference type="SUPFAM" id="SSF81382">
    <property type="entry name" value="Skp1 dimerisation domain-like"/>
    <property type="match status" value="1"/>
</dbReference>
<protein>
    <recommendedName>
        <fullName evidence="2">SKP1 component dimerisation domain-containing protein</fullName>
    </recommendedName>
</protein>
<dbReference type="InterPro" id="IPR016897">
    <property type="entry name" value="SKP1"/>
</dbReference>
<dbReference type="STRING" id="4081.A0A3Q7J8T0"/>
<dbReference type="InParanoid" id="A0A3Q7J8T0"/>
<evidence type="ECO:0000313" key="3">
    <source>
        <dbReference type="EnsemblPlants" id="Solyc12g039215.1.1"/>
    </source>
</evidence>
<feature type="domain" description="SKP1 component dimerisation" evidence="2">
    <location>
        <begin position="57"/>
        <end position="98"/>
    </location>
</feature>
<dbReference type="Pfam" id="PF01466">
    <property type="entry name" value="Skp1"/>
    <property type="match status" value="1"/>
</dbReference>
<dbReference type="PANTHER" id="PTHR11165">
    <property type="entry name" value="SKP1"/>
    <property type="match status" value="1"/>
</dbReference>
<dbReference type="Proteomes" id="UP000004994">
    <property type="component" value="Chromosome 12"/>
</dbReference>
<dbReference type="GO" id="GO:0006511">
    <property type="term" value="P:ubiquitin-dependent protein catabolic process"/>
    <property type="evidence" value="ECO:0007669"/>
    <property type="project" value="InterPro"/>
</dbReference>
<evidence type="ECO:0000313" key="4">
    <source>
        <dbReference type="Proteomes" id="UP000004994"/>
    </source>
</evidence>
<dbReference type="Gene3D" id="3.30.710.10">
    <property type="entry name" value="Potassium Channel Kv1.1, Chain A"/>
    <property type="match status" value="1"/>
</dbReference>
<dbReference type="AlphaFoldDB" id="A0A3Q7J8T0"/>
<proteinExistence type="predicted"/>
<reference evidence="3" key="2">
    <citation type="submission" date="2019-01" db="UniProtKB">
        <authorList>
            <consortium name="EnsemblPlants"/>
        </authorList>
    </citation>
    <scope>IDENTIFICATION</scope>
    <source>
        <strain evidence="3">cv. Heinz 1706</strain>
    </source>
</reference>